<dbReference type="InterPro" id="IPR045187">
    <property type="entry name" value="CcO_II"/>
</dbReference>
<comment type="similarity">
    <text evidence="2">Belongs to the cytochrome c oxidase subunit 2 family.</text>
</comment>
<evidence type="ECO:0000256" key="7">
    <source>
        <dbReference type="ARBA" id="ARBA00022982"/>
    </source>
</evidence>
<dbReference type="PANTHER" id="PTHR22888">
    <property type="entry name" value="CYTOCHROME C OXIDASE, SUBUNIT II"/>
    <property type="match status" value="1"/>
</dbReference>
<keyword evidence="9" id="KW-0186">Copper</keyword>
<keyword evidence="8 11" id="KW-1133">Transmembrane helix</keyword>
<feature type="transmembrane region" description="Helical" evidence="11">
    <location>
        <begin position="24"/>
        <end position="47"/>
    </location>
</feature>
<sequence length="218" mass="24229">MSHYLTLSTWVLQPPTVVNFLSEYNLFLVLGIGAAVLTIGWLVYAAVKYRVKDDLKNLEMKPSGKNDNLRAWLTAVITIGILAVALITAVQATQFLYNAPPGPDLVITVYGFQWGWNFTYPNGYSDIGNLIVPADTTIILNITSKDVFHTLGIPSLYVKGDAIPGQWTSLWFKVTQTENITDGIRCYELCGIGHYDMVANLSVVPQAQFQEWYSSVSK</sequence>
<evidence type="ECO:0000313" key="13">
    <source>
        <dbReference type="EMBL" id="PSN91067.1"/>
    </source>
</evidence>
<dbReference type="InterPro" id="IPR008972">
    <property type="entry name" value="Cupredoxin"/>
</dbReference>
<dbReference type="Proteomes" id="UP000240322">
    <property type="component" value="Unassembled WGS sequence"/>
</dbReference>
<evidence type="ECO:0000256" key="10">
    <source>
        <dbReference type="ARBA" id="ARBA00023136"/>
    </source>
</evidence>
<keyword evidence="5 11" id="KW-0812">Transmembrane</keyword>
<dbReference type="GO" id="GO:0004129">
    <property type="term" value="F:cytochrome-c oxidase activity"/>
    <property type="evidence" value="ECO:0007669"/>
    <property type="project" value="InterPro"/>
</dbReference>
<dbReference type="GO" id="GO:0016020">
    <property type="term" value="C:membrane"/>
    <property type="evidence" value="ECO:0007669"/>
    <property type="project" value="UniProtKB-SubCell"/>
</dbReference>
<evidence type="ECO:0000256" key="11">
    <source>
        <dbReference type="SAM" id="Phobius"/>
    </source>
</evidence>
<evidence type="ECO:0000256" key="1">
    <source>
        <dbReference type="ARBA" id="ARBA00004141"/>
    </source>
</evidence>
<dbReference type="PANTHER" id="PTHR22888:SF9">
    <property type="entry name" value="CYTOCHROME C OXIDASE SUBUNIT 2"/>
    <property type="match status" value="1"/>
</dbReference>
<protein>
    <submittedName>
        <fullName evidence="13">Cytochrome c oxidase subunit II</fullName>
    </submittedName>
</protein>
<evidence type="ECO:0000256" key="3">
    <source>
        <dbReference type="ARBA" id="ARBA00022448"/>
    </source>
</evidence>
<comment type="caution">
    <text evidence="13">The sequence shown here is derived from an EMBL/GenBank/DDBJ whole genome shotgun (WGS) entry which is preliminary data.</text>
</comment>
<name>A0A2R6AXH9_9ARCH</name>
<dbReference type="SUPFAM" id="SSF49503">
    <property type="entry name" value="Cupredoxins"/>
    <property type="match status" value="1"/>
</dbReference>
<dbReference type="InterPro" id="IPR002429">
    <property type="entry name" value="CcO_II-like_C"/>
</dbReference>
<dbReference type="AlphaFoldDB" id="A0A2R6AXH9"/>
<dbReference type="NCBIfam" id="TIGR02866">
    <property type="entry name" value="CoxB"/>
    <property type="match status" value="1"/>
</dbReference>
<dbReference type="GO" id="GO:0016491">
    <property type="term" value="F:oxidoreductase activity"/>
    <property type="evidence" value="ECO:0007669"/>
    <property type="project" value="InterPro"/>
</dbReference>
<feature type="transmembrane region" description="Helical" evidence="11">
    <location>
        <begin position="68"/>
        <end position="90"/>
    </location>
</feature>
<keyword evidence="4" id="KW-0679">Respiratory chain</keyword>
<evidence type="ECO:0000256" key="9">
    <source>
        <dbReference type="ARBA" id="ARBA00023008"/>
    </source>
</evidence>
<dbReference type="Pfam" id="PF00116">
    <property type="entry name" value="COX2"/>
    <property type="match status" value="1"/>
</dbReference>
<keyword evidence="3" id="KW-0813">Transport</keyword>
<evidence type="ECO:0000313" key="14">
    <source>
        <dbReference type="Proteomes" id="UP000240322"/>
    </source>
</evidence>
<dbReference type="Gene3D" id="2.60.40.420">
    <property type="entry name" value="Cupredoxins - blue copper proteins"/>
    <property type="match status" value="1"/>
</dbReference>
<evidence type="ECO:0000256" key="5">
    <source>
        <dbReference type="ARBA" id="ARBA00022692"/>
    </source>
</evidence>
<keyword evidence="7" id="KW-0249">Electron transport</keyword>
<dbReference type="GO" id="GO:0042773">
    <property type="term" value="P:ATP synthesis coupled electron transport"/>
    <property type="evidence" value="ECO:0007669"/>
    <property type="project" value="TreeGrafter"/>
</dbReference>
<comment type="subcellular location">
    <subcellularLocation>
        <location evidence="1">Membrane</location>
        <topology evidence="1">Multi-pass membrane protein</topology>
    </subcellularLocation>
</comment>
<evidence type="ECO:0000256" key="6">
    <source>
        <dbReference type="ARBA" id="ARBA00022723"/>
    </source>
</evidence>
<keyword evidence="6" id="KW-0479">Metal-binding</keyword>
<keyword evidence="10 11" id="KW-0472">Membrane</keyword>
<organism evidence="13 14">
    <name type="scientific">Candidatus Marsarchaeota G2 archaeon OSP_D</name>
    <dbReference type="NCBI Taxonomy" id="1978157"/>
    <lineage>
        <taxon>Archaea</taxon>
        <taxon>Candidatus Marsarchaeota</taxon>
        <taxon>Candidatus Marsarchaeota group 2</taxon>
    </lineage>
</organism>
<dbReference type="InterPro" id="IPR001505">
    <property type="entry name" value="Copper_CuA"/>
</dbReference>
<reference evidence="13 14" key="1">
    <citation type="submission" date="2017-04" db="EMBL/GenBank/DDBJ databases">
        <title>Novel microbial lineages endemic to geothermal iron-oxide mats fill important gaps in the evolutionary history of Archaea.</title>
        <authorList>
            <person name="Jay Z.J."/>
            <person name="Beam J.P."/>
            <person name="Dlakic M."/>
            <person name="Rusch D.B."/>
            <person name="Kozubal M.A."/>
            <person name="Inskeep W.P."/>
        </authorList>
    </citation>
    <scope>NUCLEOTIDE SEQUENCE [LARGE SCALE GENOMIC DNA]</scope>
    <source>
        <strain evidence="13">OSP_D</strain>
    </source>
</reference>
<accession>A0A2R6AXH9</accession>
<dbReference type="PROSITE" id="PS00078">
    <property type="entry name" value="COX2"/>
    <property type="match status" value="1"/>
</dbReference>
<dbReference type="PROSITE" id="PS50857">
    <property type="entry name" value="COX2_CUA"/>
    <property type="match status" value="1"/>
</dbReference>
<evidence type="ECO:0000256" key="8">
    <source>
        <dbReference type="ARBA" id="ARBA00022989"/>
    </source>
</evidence>
<feature type="domain" description="Cytochrome oxidase subunit II copper A binding" evidence="12">
    <location>
        <begin position="102"/>
        <end position="215"/>
    </location>
</feature>
<evidence type="ECO:0000256" key="2">
    <source>
        <dbReference type="ARBA" id="ARBA00007866"/>
    </source>
</evidence>
<gene>
    <name evidence="13" type="ORF">B9Q03_05095</name>
</gene>
<dbReference type="EMBL" id="NEXE01000036">
    <property type="protein sequence ID" value="PSN91067.1"/>
    <property type="molecule type" value="Genomic_DNA"/>
</dbReference>
<dbReference type="GO" id="GO:0005507">
    <property type="term" value="F:copper ion binding"/>
    <property type="evidence" value="ECO:0007669"/>
    <property type="project" value="InterPro"/>
</dbReference>
<evidence type="ECO:0000256" key="4">
    <source>
        <dbReference type="ARBA" id="ARBA00022660"/>
    </source>
</evidence>
<proteinExistence type="inferred from homology"/>
<evidence type="ECO:0000259" key="12">
    <source>
        <dbReference type="PROSITE" id="PS50857"/>
    </source>
</evidence>
<dbReference type="InterPro" id="IPR014222">
    <property type="entry name" value="Cyt_c_oxidase_su2"/>
</dbReference>